<comment type="similarity">
    <text evidence="3">Belongs to the homogentisate dioxygenase family.</text>
</comment>
<dbReference type="Pfam" id="PF04209">
    <property type="entry name" value="HgmA_C"/>
    <property type="match status" value="1"/>
</dbReference>
<dbReference type="UniPathway" id="UPA00139">
    <property type="reaction ID" value="UER00339"/>
</dbReference>
<reference evidence="8" key="1">
    <citation type="journal article" date="2013" name="Genome Announc.">
        <title>Draft genome sequence of the ascomycete Phaeoacremonium aleophilum strain UCR-PA7, a causal agent of the esca disease complex in grapevines.</title>
        <authorList>
            <person name="Blanco-Ulate B."/>
            <person name="Rolshausen P."/>
            <person name="Cantu D."/>
        </authorList>
    </citation>
    <scope>NUCLEOTIDE SEQUENCE [LARGE SCALE GENOMIC DNA]</scope>
    <source>
        <strain evidence="8">UCR-PA7</strain>
    </source>
</reference>
<dbReference type="GeneID" id="19325629"/>
<dbReference type="Proteomes" id="UP000014074">
    <property type="component" value="Unassembled WGS sequence"/>
</dbReference>
<dbReference type="PANTHER" id="PTHR11056:SF0">
    <property type="entry name" value="HOMOGENTISATE 1,2-DIOXYGENASE"/>
    <property type="match status" value="1"/>
</dbReference>
<evidence type="ECO:0000313" key="8">
    <source>
        <dbReference type="Proteomes" id="UP000014074"/>
    </source>
</evidence>
<evidence type="ECO:0000256" key="5">
    <source>
        <dbReference type="PIRSR" id="PIRSR605708-2"/>
    </source>
</evidence>
<evidence type="ECO:0000256" key="1">
    <source>
        <dbReference type="ARBA" id="ARBA00001962"/>
    </source>
</evidence>
<feature type="binding site" evidence="5">
    <location>
        <position position="93"/>
    </location>
    <ligand>
        <name>Fe cation</name>
        <dbReference type="ChEBI" id="CHEBI:24875"/>
    </ligand>
</feature>
<keyword evidence="5" id="KW-0408">Iron</keyword>
<dbReference type="EMBL" id="KB932812">
    <property type="protein sequence ID" value="EOO03785.1"/>
    <property type="molecule type" value="Genomic_DNA"/>
</dbReference>
<dbReference type="SUPFAM" id="SSF51182">
    <property type="entry name" value="RmlC-like cupins"/>
    <property type="match status" value="1"/>
</dbReference>
<evidence type="ECO:0000313" key="7">
    <source>
        <dbReference type="EMBL" id="EOO03785.1"/>
    </source>
</evidence>
<protein>
    <recommendedName>
        <fullName evidence="4">homogentisate 1,2-dioxygenase</fullName>
        <ecNumber evidence="4">1.13.11.5</ecNumber>
    </recommendedName>
</protein>
<dbReference type="Gene3D" id="2.60.120.10">
    <property type="entry name" value="Jelly Rolls"/>
    <property type="match status" value="1"/>
</dbReference>
<dbReference type="GO" id="GO:0046872">
    <property type="term" value="F:metal ion binding"/>
    <property type="evidence" value="ECO:0007669"/>
    <property type="project" value="UniProtKB-KW"/>
</dbReference>
<dbReference type="GO" id="GO:0006559">
    <property type="term" value="P:L-phenylalanine catabolic process"/>
    <property type="evidence" value="ECO:0007669"/>
    <property type="project" value="UniProtKB-UniPathway"/>
</dbReference>
<keyword evidence="8" id="KW-1185">Reference proteome</keyword>
<dbReference type="OrthoDB" id="1689029at2759"/>
<dbReference type="AlphaFoldDB" id="R8BWS5"/>
<evidence type="ECO:0000256" key="3">
    <source>
        <dbReference type="ARBA" id="ARBA00007757"/>
    </source>
</evidence>
<gene>
    <name evidence="7" type="ORF">UCRPA7_511</name>
</gene>
<dbReference type="eggNOG" id="KOG1417">
    <property type="taxonomic scope" value="Eukaryota"/>
</dbReference>
<feature type="domain" description="Homogentisate 1,2-dioxygenase C-terminal" evidence="6">
    <location>
        <begin position="3"/>
        <end position="152"/>
    </location>
</feature>
<comment type="cofactor">
    <cofactor evidence="1 5">
        <name>Fe cation</name>
        <dbReference type="ChEBI" id="CHEBI:24875"/>
    </cofactor>
</comment>
<dbReference type="InterPro" id="IPR046451">
    <property type="entry name" value="HgmA_C"/>
</dbReference>
<feature type="binding site" evidence="5">
    <location>
        <position position="72"/>
    </location>
    <ligand>
        <name>homogentisate</name>
        <dbReference type="ChEBI" id="CHEBI:16169"/>
    </ligand>
</feature>
<evidence type="ECO:0000256" key="2">
    <source>
        <dbReference type="ARBA" id="ARBA00004704"/>
    </source>
</evidence>
<feature type="binding site" evidence="5">
    <location>
        <position position="63"/>
    </location>
    <ligand>
        <name>Fe cation</name>
        <dbReference type="ChEBI" id="CHEBI:24875"/>
    </ligand>
</feature>
<comment type="pathway">
    <text evidence="2">Amino-acid degradation; L-phenylalanine degradation; acetoacetate and fumarate from L-phenylalanine: step 4/6.</text>
</comment>
<dbReference type="PANTHER" id="PTHR11056">
    <property type="entry name" value="HOMOGENTISATE 1,2-DIOXYGENASE"/>
    <property type="match status" value="1"/>
</dbReference>
<keyword evidence="7" id="KW-0223">Dioxygenase</keyword>
<keyword evidence="5" id="KW-0479">Metal-binding</keyword>
<dbReference type="GO" id="GO:0004411">
    <property type="term" value="F:homogentisate 1,2-dioxygenase activity"/>
    <property type="evidence" value="ECO:0007669"/>
    <property type="project" value="UniProtKB-EC"/>
</dbReference>
<organism evidence="7 8">
    <name type="scientific">Phaeoacremonium minimum (strain UCR-PA7)</name>
    <name type="common">Esca disease fungus</name>
    <name type="synonym">Togninia minima</name>
    <dbReference type="NCBI Taxonomy" id="1286976"/>
    <lineage>
        <taxon>Eukaryota</taxon>
        <taxon>Fungi</taxon>
        <taxon>Dikarya</taxon>
        <taxon>Ascomycota</taxon>
        <taxon>Pezizomycotina</taxon>
        <taxon>Sordariomycetes</taxon>
        <taxon>Sordariomycetidae</taxon>
        <taxon>Togniniales</taxon>
        <taxon>Togniniaceae</taxon>
        <taxon>Phaeoacremonium</taxon>
    </lineage>
</organism>
<dbReference type="InterPro" id="IPR005708">
    <property type="entry name" value="Homogentis_dOase"/>
</dbReference>
<sequence length="179" mass="20051">MEKFINAAMVDRDQADPTLYTVLTAKSKHSQISLTDFLAFTPKWNVTSNTFRPPYYHRNKTTEIMGVVYGAYGGSSKDLRAGGLSLQPSYMPHGETAQRFAEATGAELKPERSGEGSLFFMFHVNAHCAVTRYALERSGALQVHSRTPWEDMEGGLYKHIEQINKDLRKMGLDPLSTSQ</sequence>
<dbReference type="GO" id="GO:0005737">
    <property type="term" value="C:cytoplasm"/>
    <property type="evidence" value="ECO:0007669"/>
    <property type="project" value="TreeGrafter"/>
</dbReference>
<evidence type="ECO:0000259" key="6">
    <source>
        <dbReference type="Pfam" id="PF04209"/>
    </source>
</evidence>
<dbReference type="InterPro" id="IPR014710">
    <property type="entry name" value="RmlC-like_jellyroll"/>
</dbReference>
<accession>R8BWS5</accession>
<name>R8BWS5_PHAM7</name>
<feature type="binding site" evidence="5">
    <location>
        <position position="57"/>
    </location>
    <ligand>
        <name>Fe cation</name>
        <dbReference type="ChEBI" id="CHEBI:24875"/>
    </ligand>
</feature>
<keyword evidence="7" id="KW-0560">Oxidoreductase</keyword>
<dbReference type="EC" id="1.13.11.5" evidence="4"/>
<dbReference type="RefSeq" id="XP_007911297.1">
    <property type="nucleotide sequence ID" value="XM_007913106.1"/>
</dbReference>
<dbReference type="GO" id="GO:0006570">
    <property type="term" value="P:tyrosine metabolic process"/>
    <property type="evidence" value="ECO:0007669"/>
    <property type="project" value="InterPro"/>
</dbReference>
<dbReference type="InterPro" id="IPR011051">
    <property type="entry name" value="RmlC_Cupin_sf"/>
</dbReference>
<feature type="binding site" evidence="5">
    <location>
        <position position="93"/>
    </location>
    <ligand>
        <name>homogentisate</name>
        <dbReference type="ChEBI" id="CHEBI:16169"/>
    </ligand>
</feature>
<proteinExistence type="inferred from homology"/>
<evidence type="ECO:0000256" key="4">
    <source>
        <dbReference type="ARBA" id="ARBA00013127"/>
    </source>
</evidence>
<dbReference type="KEGG" id="tmn:UCRPA7_511"/>
<dbReference type="HOGENOM" id="CLU_1504490_0_0_1"/>